<evidence type="ECO:0000256" key="2">
    <source>
        <dbReference type="ARBA" id="ARBA00022527"/>
    </source>
</evidence>
<evidence type="ECO:0000256" key="4">
    <source>
        <dbReference type="ARBA" id="ARBA00022741"/>
    </source>
</evidence>
<evidence type="ECO:0000256" key="3">
    <source>
        <dbReference type="ARBA" id="ARBA00022679"/>
    </source>
</evidence>
<dbReference type="OrthoDB" id="193931at2759"/>
<dbReference type="InterPro" id="IPR028375">
    <property type="entry name" value="KA1/Ssp2_C"/>
</dbReference>
<feature type="region of interest" description="Disordered" evidence="9">
    <location>
        <begin position="1"/>
        <end position="26"/>
    </location>
</feature>
<keyword evidence="3" id="KW-0808">Transferase</keyword>
<feature type="domain" description="KA1" evidence="10">
    <location>
        <begin position="547"/>
        <end position="597"/>
    </location>
</feature>
<keyword evidence="2" id="KW-0723">Serine/threonine-protein kinase</keyword>
<organism evidence="11 12">
    <name type="scientific">Circinella minor</name>
    <dbReference type="NCBI Taxonomy" id="1195481"/>
    <lineage>
        <taxon>Eukaryota</taxon>
        <taxon>Fungi</taxon>
        <taxon>Fungi incertae sedis</taxon>
        <taxon>Mucoromycota</taxon>
        <taxon>Mucoromycotina</taxon>
        <taxon>Mucoromycetes</taxon>
        <taxon>Mucorales</taxon>
        <taxon>Lichtheimiaceae</taxon>
        <taxon>Circinella</taxon>
    </lineage>
</organism>
<feature type="compositionally biased region" description="Low complexity" evidence="9">
    <location>
        <begin position="457"/>
        <end position="470"/>
    </location>
</feature>
<comment type="caution">
    <text evidence="11">The sequence shown here is derived from an EMBL/GenBank/DDBJ whole genome shotgun (WGS) entry which is preliminary data.</text>
</comment>
<evidence type="ECO:0000256" key="9">
    <source>
        <dbReference type="SAM" id="MobiDB-lite"/>
    </source>
</evidence>
<feature type="compositionally biased region" description="Low complexity" evidence="9">
    <location>
        <begin position="188"/>
        <end position="209"/>
    </location>
</feature>
<feature type="region of interest" description="Disordered" evidence="9">
    <location>
        <begin position="182"/>
        <end position="232"/>
    </location>
</feature>
<feature type="compositionally biased region" description="Low complexity" evidence="9">
    <location>
        <begin position="315"/>
        <end position="325"/>
    </location>
</feature>
<comment type="catalytic activity">
    <reaction evidence="8">
        <text>L-seryl-[protein] + ATP = O-phospho-L-seryl-[protein] + ADP + H(+)</text>
        <dbReference type="Rhea" id="RHEA:17989"/>
        <dbReference type="Rhea" id="RHEA-COMP:9863"/>
        <dbReference type="Rhea" id="RHEA-COMP:11604"/>
        <dbReference type="ChEBI" id="CHEBI:15378"/>
        <dbReference type="ChEBI" id="CHEBI:29999"/>
        <dbReference type="ChEBI" id="CHEBI:30616"/>
        <dbReference type="ChEBI" id="CHEBI:83421"/>
        <dbReference type="ChEBI" id="CHEBI:456216"/>
        <dbReference type="EC" id="2.7.11.1"/>
    </reaction>
</comment>
<evidence type="ECO:0000256" key="6">
    <source>
        <dbReference type="ARBA" id="ARBA00022840"/>
    </source>
</evidence>
<feature type="compositionally biased region" description="Polar residues" evidence="9">
    <location>
        <begin position="620"/>
        <end position="634"/>
    </location>
</feature>
<feature type="region of interest" description="Disordered" evidence="9">
    <location>
        <begin position="268"/>
        <end position="293"/>
    </location>
</feature>
<evidence type="ECO:0000256" key="7">
    <source>
        <dbReference type="ARBA" id="ARBA00047899"/>
    </source>
</evidence>
<dbReference type="Gene3D" id="3.30.310.80">
    <property type="entry name" value="Kinase associated domain 1, KA1"/>
    <property type="match status" value="1"/>
</dbReference>
<dbReference type="Proteomes" id="UP000646827">
    <property type="component" value="Unassembled WGS sequence"/>
</dbReference>
<dbReference type="AlphaFoldDB" id="A0A8H7S7S7"/>
<keyword evidence="12" id="KW-1185">Reference proteome</keyword>
<feature type="region of interest" description="Disordered" evidence="9">
    <location>
        <begin position="447"/>
        <end position="511"/>
    </location>
</feature>
<dbReference type="PROSITE" id="PS50032">
    <property type="entry name" value="KA1"/>
    <property type="match status" value="1"/>
</dbReference>
<evidence type="ECO:0000313" key="12">
    <source>
        <dbReference type="Proteomes" id="UP000646827"/>
    </source>
</evidence>
<gene>
    <name evidence="11" type="ORF">INT45_009997</name>
</gene>
<dbReference type="GO" id="GO:0005524">
    <property type="term" value="F:ATP binding"/>
    <property type="evidence" value="ECO:0007669"/>
    <property type="project" value="UniProtKB-KW"/>
</dbReference>
<dbReference type="SUPFAM" id="SSF103243">
    <property type="entry name" value="KA1-like"/>
    <property type="match status" value="1"/>
</dbReference>
<reference evidence="11 12" key="1">
    <citation type="submission" date="2020-12" db="EMBL/GenBank/DDBJ databases">
        <title>Metabolic potential, ecology and presence of endohyphal bacteria is reflected in genomic diversity of Mucoromycotina.</title>
        <authorList>
            <person name="Muszewska A."/>
            <person name="Okrasinska A."/>
            <person name="Steczkiewicz K."/>
            <person name="Drgas O."/>
            <person name="Orlowska M."/>
            <person name="Perlinska-Lenart U."/>
            <person name="Aleksandrzak-Piekarczyk T."/>
            <person name="Szatraj K."/>
            <person name="Zielenkiewicz U."/>
            <person name="Pilsyk S."/>
            <person name="Malc E."/>
            <person name="Mieczkowski P."/>
            <person name="Kruszewska J.S."/>
            <person name="Biernat P."/>
            <person name="Pawlowska J."/>
        </authorList>
    </citation>
    <scope>NUCLEOTIDE SEQUENCE [LARGE SCALE GENOMIC DNA]</scope>
    <source>
        <strain evidence="11 12">CBS 142.35</strain>
    </source>
</reference>
<evidence type="ECO:0000313" key="11">
    <source>
        <dbReference type="EMBL" id="KAG2223638.1"/>
    </source>
</evidence>
<protein>
    <recommendedName>
        <fullName evidence="1">non-specific serine/threonine protein kinase</fullName>
        <ecNumber evidence="1">2.7.11.1</ecNumber>
    </recommendedName>
</protein>
<dbReference type="InterPro" id="IPR001772">
    <property type="entry name" value="KA1_dom"/>
</dbReference>
<comment type="catalytic activity">
    <reaction evidence="7">
        <text>L-threonyl-[protein] + ATP = O-phospho-L-threonyl-[protein] + ADP + H(+)</text>
        <dbReference type="Rhea" id="RHEA:46608"/>
        <dbReference type="Rhea" id="RHEA-COMP:11060"/>
        <dbReference type="Rhea" id="RHEA-COMP:11605"/>
        <dbReference type="ChEBI" id="CHEBI:15378"/>
        <dbReference type="ChEBI" id="CHEBI:30013"/>
        <dbReference type="ChEBI" id="CHEBI:30616"/>
        <dbReference type="ChEBI" id="CHEBI:61977"/>
        <dbReference type="ChEBI" id="CHEBI:456216"/>
        <dbReference type="EC" id="2.7.11.1"/>
    </reaction>
</comment>
<keyword evidence="6" id="KW-0067">ATP-binding</keyword>
<keyword evidence="5" id="KW-0418">Kinase</keyword>
<evidence type="ECO:0000259" key="10">
    <source>
        <dbReference type="PROSITE" id="PS50032"/>
    </source>
</evidence>
<evidence type="ECO:0000256" key="1">
    <source>
        <dbReference type="ARBA" id="ARBA00012513"/>
    </source>
</evidence>
<keyword evidence="4" id="KW-0547">Nucleotide-binding</keyword>
<evidence type="ECO:0000256" key="8">
    <source>
        <dbReference type="ARBA" id="ARBA00048679"/>
    </source>
</evidence>
<dbReference type="Pfam" id="PF02149">
    <property type="entry name" value="KA1"/>
    <property type="match status" value="1"/>
</dbReference>
<feature type="compositionally biased region" description="Polar residues" evidence="9">
    <location>
        <begin position="492"/>
        <end position="501"/>
    </location>
</feature>
<dbReference type="EC" id="2.7.11.1" evidence="1"/>
<dbReference type="GO" id="GO:0004674">
    <property type="term" value="F:protein serine/threonine kinase activity"/>
    <property type="evidence" value="ECO:0007669"/>
    <property type="project" value="UniProtKB-KW"/>
</dbReference>
<name>A0A8H7S7S7_9FUNG</name>
<dbReference type="EMBL" id="JAEPRB010000057">
    <property type="protein sequence ID" value="KAG2223638.1"/>
    <property type="molecule type" value="Genomic_DNA"/>
</dbReference>
<evidence type="ECO:0000256" key="5">
    <source>
        <dbReference type="ARBA" id="ARBA00022777"/>
    </source>
</evidence>
<accession>A0A8H7S7S7</accession>
<feature type="region of interest" description="Disordered" evidence="9">
    <location>
        <begin position="315"/>
        <end position="343"/>
    </location>
</feature>
<feature type="region of interest" description="Disordered" evidence="9">
    <location>
        <begin position="603"/>
        <end position="668"/>
    </location>
</feature>
<proteinExistence type="predicted"/>
<sequence>MSNSPPSSLDKLKQQQQQKTDDWVEHKKDECNVKGTMTATDLASTSVPDISALELPASMHTESSEFTAEKVSDIPDNKKDQEIKQESSVASAAAVTTPIGTVTSTTTEMDTVDSNNNYNNTTIPTSFTNGTTTTAIPSGSILQAKFLSSIQRQNQQETTILSPNPEQQSLMSMSTPQIPTATNASITISPNNNNNRRQRSPSSSISPQPLKHHHHDNNNTNDKENNNNSINRNGRRKALSLLVNSVTDHLQHDTSATRLQNNKKSTTMNFTRTNNKHGTRERAQSVLTSSGNNQRYSGLKRVVVVGKDRATTASSTASDAISRSSMHVMPSVSEQTVIHDKDKHKSAGKKLMEWFKKKPLSTRHGPHYPTGDMMFTDRPLSSLQRAMPLGKSYAVDFNDSKLRTHHGAVDQEALTSGSPVDVLVEVKQALLSMGIDVKKDGEYKLKCIRQRRKRPSSQESTTTSSSSSNSRTDKKRRMSTSTPFRKLLRRSGVNQTTTMLPGTSPASSSTTTTTTAAAAVAVDEMAMTASASTTGLQIGETVYGDPVVDPGEEVRFSVELCKIKNLPGLYIVDIRRMRGNVWAYKFLYHTLLDTLNLSGKGGYIKTPTQQQQQQPRAVEHQNNGTNGGITESTPSSSSSSSSRKNINRHSCASSGGSSSMLEDVKEEE</sequence>